<dbReference type="InterPro" id="IPR050090">
    <property type="entry name" value="Tyrosine_recombinase_XerCD"/>
</dbReference>
<dbReference type="InterPro" id="IPR010998">
    <property type="entry name" value="Integrase_recombinase_N"/>
</dbReference>
<keyword evidence="2" id="KW-0229">DNA integration</keyword>
<reference evidence="8" key="1">
    <citation type="submission" date="2016-01" db="EMBL/GenBank/DDBJ databases">
        <authorList>
            <person name="Peeters C."/>
        </authorList>
    </citation>
    <scope>NUCLEOTIDE SEQUENCE [LARGE SCALE GENOMIC DNA]</scope>
    <source>
        <strain evidence="8">LMG 22937</strain>
    </source>
</reference>
<evidence type="ECO:0000259" key="7">
    <source>
        <dbReference type="PROSITE" id="PS51900"/>
    </source>
</evidence>
<keyword evidence="3 5" id="KW-0238">DNA-binding</keyword>
<dbReference type="Gene3D" id="1.10.150.130">
    <property type="match status" value="1"/>
</dbReference>
<dbReference type="SUPFAM" id="SSF56349">
    <property type="entry name" value="DNA breaking-rejoining enzymes"/>
    <property type="match status" value="1"/>
</dbReference>
<dbReference type="OrthoDB" id="5415821at2"/>
<dbReference type="PANTHER" id="PTHR30349:SF64">
    <property type="entry name" value="PROPHAGE INTEGRASE INTD-RELATED"/>
    <property type="match status" value="1"/>
</dbReference>
<dbReference type="InterPro" id="IPR044068">
    <property type="entry name" value="CB"/>
</dbReference>
<dbReference type="Pfam" id="PF02899">
    <property type="entry name" value="Phage_int_SAM_1"/>
    <property type="match status" value="1"/>
</dbReference>
<sequence length="334" mass="37424">MSNPASLARLLEAFFLHRLPSQRNASASTIASYRDALRLLILFACKRTGRKPYQLTLSDLNRDIVLDFLDHLEQERGNCVQTRNVRLTAIRSFFHHVAVNDPASIGLAQRVLAIPIKRSDTGVTCYLSRRELAALIDAPDQQTPRGRRDRALLLFLARTGARVSEALDVDASDLQLDRPRQVLLRGKGRKQRMVPLADDLTKALEALLRERGIGRHDSVPLFVGTQGERLTRFGATHVVRRAMAIASERLPELARKHASPHVLRHSLAMSLLQSGVDLPTIQAWLGHAQVTTTHRYAAADVEMMRRGLEQSGVSGKRGPRYKPTDEVLRLLERI</sequence>
<accession>A0A158KWQ7</accession>
<gene>
    <name evidence="8" type="ORF">AWB67_06981</name>
</gene>
<dbReference type="InterPro" id="IPR002104">
    <property type="entry name" value="Integrase_catalytic"/>
</dbReference>
<proteinExistence type="inferred from homology"/>
<evidence type="ECO:0000256" key="2">
    <source>
        <dbReference type="ARBA" id="ARBA00022908"/>
    </source>
</evidence>
<dbReference type="InterPro" id="IPR011010">
    <property type="entry name" value="DNA_brk_join_enz"/>
</dbReference>
<keyword evidence="4" id="KW-0233">DNA recombination</keyword>
<evidence type="ECO:0000256" key="4">
    <source>
        <dbReference type="ARBA" id="ARBA00023172"/>
    </source>
</evidence>
<dbReference type="GO" id="GO:0015074">
    <property type="term" value="P:DNA integration"/>
    <property type="evidence" value="ECO:0007669"/>
    <property type="project" value="UniProtKB-KW"/>
</dbReference>
<dbReference type="AlphaFoldDB" id="A0A158KWQ7"/>
<evidence type="ECO:0000256" key="1">
    <source>
        <dbReference type="ARBA" id="ARBA00008857"/>
    </source>
</evidence>
<dbReference type="Pfam" id="PF00589">
    <property type="entry name" value="Phage_integrase"/>
    <property type="match status" value="1"/>
</dbReference>
<comment type="caution">
    <text evidence="8">The sequence shown here is derived from an EMBL/GenBank/DDBJ whole genome shotgun (WGS) entry which is preliminary data.</text>
</comment>
<protein>
    <submittedName>
        <fullName evidence="8">Integrase domain-containing protein</fullName>
    </submittedName>
</protein>
<dbReference type="InterPro" id="IPR013762">
    <property type="entry name" value="Integrase-like_cat_sf"/>
</dbReference>
<dbReference type="Gene3D" id="1.10.443.10">
    <property type="entry name" value="Intergrase catalytic core"/>
    <property type="match status" value="1"/>
</dbReference>
<dbReference type="InterPro" id="IPR004107">
    <property type="entry name" value="Integrase_SAM-like_N"/>
</dbReference>
<dbReference type="EMBL" id="FCOL02000180">
    <property type="protein sequence ID" value="SAL85582.1"/>
    <property type="molecule type" value="Genomic_DNA"/>
</dbReference>
<keyword evidence="9" id="KW-1185">Reference proteome</keyword>
<dbReference type="PROSITE" id="PS51898">
    <property type="entry name" value="TYR_RECOMBINASE"/>
    <property type="match status" value="1"/>
</dbReference>
<evidence type="ECO:0000313" key="9">
    <source>
        <dbReference type="Proteomes" id="UP000054925"/>
    </source>
</evidence>
<dbReference type="PANTHER" id="PTHR30349">
    <property type="entry name" value="PHAGE INTEGRASE-RELATED"/>
    <property type="match status" value="1"/>
</dbReference>
<dbReference type="GO" id="GO:0003677">
    <property type="term" value="F:DNA binding"/>
    <property type="evidence" value="ECO:0007669"/>
    <property type="project" value="UniProtKB-UniRule"/>
</dbReference>
<dbReference type="GO" id="GO:0006310">
    <property type="term" value="P:DNA recombination"/>
    <property type="evidence" value="ECO:0007669"/>
    <property type="project" value="UniProtKB-KW"/>
</dbReference>
<name>A0A158KWQ7_9BURK</name>
<feature type="domain" description="Tyr recombinase" evidence="6">
    <location>
        <begin position="122"/>
        <end position="309"/>
    </location>
</feature>
<organism evidence="8 9">
    <name type="scientific">Caballeronia terrestris</name>
    <dbReference type="NCBI Taxonomy" id="1226301"/>
    <lineage>
        <taxon>Bacteria</taxon>
        <taxon>Pseudomonadati</taxon>
        <taxon>Pseudomonadota</taxon>
        <taxon>Betaproteobacteria</taxon>
        <taxon>Burkholderiales</taxon>
        <taxon>Burkholderiaceae</taxon>
        <taxon>Caballeronia</taxon>
    </lineage>
</organism>
<dbReference type="PROSITE" id="PS51900">
    <property type="entry name" value="CB"/>
    <property type="match status" value="1"/>
</dbReference>
<dbReference type="RefSeq" id="WP_087660467.1">
    <property type="nucleotide sequence ID" value="NZ_FCOL02000180.1"/>
</dbReference>
<comment type="similarity">
    <text evidence="1">Belongs to the 'phage' integrase family.</text>
</comment>
<evidence type="ECO:0000313" key="8">
    <source>
        <dbReference type="EMBL" id="SAL85582.1"/>
    </source>
</evidence>
<feature type="domain" description="Core-binding (CB)" evidence="7">
    <location>
        <begin position="5"/>
        <end position="98"/>
    </location>
</feature>
<evidence type="ECO:0000256" key="3">
    <source>
        <dbReference type="ARBA" id="ARBA00023125"/>
    </source>
</evidence>
<evidence type="ECO:0000259" key="6">
    <source>
        <dbReference type="PROSITE" id="PS51898"/>
    </source>
</evidence>
<dbReference type="Proteomes" id="UP000054925">
    <property type="component" value="Unassembled WGS sequence"/>
</dbReference>
<dbReference type="SUPFAM" id="SSF47823">
    <property type="entry name" value="lambda integrase-like, N-terminal domain"/>
    <property type="match status" value="1"/>
</dbReference>
<evidence type="ECO:0000256" key="5">
    <source>
        <dbReference type="PROSITE-ProRule" id="PRU01248"/>
    </source>
</evidence>